<organism evidence="4">
    <name type="scientific">Phaffia rhodozyma</name>
    <name type="common">Yeast</name>
    <name type="synonym">Xanthophyllomyces dendrorhous</name>
    <dbReference type="NCBI Taxonomy" id="264483"/>
    <lineage>
        <taxon>Eukaryota</taxon>
        <taxon>Fungi</taxon>
        <taxon>Dikarya</taxon>
        <taxon>Basidiomycota</taxon>
        <taxon>Agaricomycotina</taxon>
        <taxon>Tremellomycetes</taxon>
        <taxon>Cystofilobasidiales</taxon>
        <taxon>Mrakiaceae</taxon>
        <taxon>Phaffia</taxon>
    </lineage>
</organism>
<feature type="region of interest" description="Disordered" evidence="2">
    <location>
        <begin position="260"/>
        <end position="470"/>
    </location>
</feature>
<proteinExistence type="predicted"/>
<feature type="compositionally biased region" description="Polar residues" evidence="2">
    <location>
        <begin position="110"/>
        <end position="136"/>
    </location>
</feature>
<feature type="compositionally biased region" description="Basic and acidic residues" evidence="2">
    <location>
        <begin position="367"/>
        <end position="382"/>
    </location>
</feature>
<reference evidence="4" key="1">
    <citation type="submission" date="2014-08" db="EMBL/GenBank/DDBJ databases">
        <authorList>
            <person name="Sharma Rahul"/>
            <person name="Thines Marco"/>
        </authorList>
    </citation>
    <scope>NUCLEOTIDE SEQUENCE</scope>
</reference>
<sequence>MSSVFQSPSLQFTSNDEYVFGEDEDDDLELFRPADSRSQSSQEKSESFSSSGENHFRPTKTYDDDSHRPSSSMIHKPDRQPLPMYPPPAPPPLHHPHQPPQKSPFIHALDNQSSMHQYRSPQLQSPTFSDASTTVSPRDIFGDDRIMKKTYPSLFAKPQDVHPSTASTSATGPGSSIANVNGSYVPKQHTHFHFSSPLTVDSAPTENGSRTAIFAPTRSDTLESYYLSTSSEDDEPGSPLILPEPNAPQIKEQFHYIPSGHSRKASLTAGVHHSPSKGSPLIEHFAGSSPPGNTPENDGGHELEEPLRGVNLGFQPIGYYTSSDSEYDPASSVMDQSQTLPPRLHSASSPPPSISQDSTIPDDQPEDGYRVEDGDENFRTSDSEFESDEDDDDEEEEYIQGGSTAPATTTAGVAGGKRSSTGSFSGINGEHKRKVGTKGGTGTTKGTKVRKTKKSALGLGGAGKLRRSSSVSGSLSGEITLCTHIDPETKQQCPARFVRFYDLKRHVDTIHSKQGVPSTGFYCEKCQKQFSRKDALIRHQKTIPDCWKGTGRGNRGRRK</sequence>
<feature type="domain" description="C2H2-type" evidence="3">
    <location>
        <begin position="521"/>
        <end position="542"/>
    </location>
</feature>
<keyword evidence="4" id="KW-0238">DNA-binding</keyword>
<keyword evidence="1" id="KW-0863">Zinc-finger</keyword>
<keyword evidence="1" id="KW-0479">Metal-binding</keyword>
<dbReference type="InterPro" id="IPR013087">
    <property type="entry name" value="Znf_C2H2_type"/>
</dbReference>
<evidence type="ECO:0000313" key="4">
    <source>
        <dbReference type="EMBL" id="CDZ97231.1"/>
    </source>
</evidence>
<protein>
    <submittedName>
        <fullName evidence="4">Zinc finger C2H2-type/integrase DNA-binding domain</fullName>
    </submittedName>
</protein>
<keyword evidence="1" id="KW-0862">Zinc</keyword>
<dbReference type="GO" id="GO:0003677">
    <property type="term" value="F:DNA binding"/>
    <property type="evidence" value="ECO:0007669"/>
    <property type="project" value="UniProtKB-KW"/>
</dbReference>
<accession>A0A0F7SF08</accession>
<feature type="compositionally biased region" description="Acidic residues" evidence="2">
    <location>
        <begin position="19"/>
        <end position="28"/>
    </location>
</feature>
<dbReference type="InterPro" id="IPR036236">
    <property type="entry name" value="Znf_C2H2_sf"/>
</dbReference>
<feature type="compositionally biased region" description="Basic and acidic residues" evidence="2">
    <location>
        <begin position="54"/>
        <end position="68"/>
    </location>
</feature>
<dbReference type="SUPFAM" id="SSF57667">
    <property type="entry name" value="beta-beta-alpha zinc fingers"/>
    <property type="match status" value="1"/>
</dbReference>
<feature type="compositionally biased region" description="Low complexity" evidence="2">
    <location>
        <begin position="163"/>
        <end position="176"/>
    </location>
</feature>
<evidence type="ECO:0000259" key="3">
    <source>
        <dbReference type="PROSITE" id="PS50157"/>
    </source>
</evidence>
<dbReference type="GO" id="GO:0008270">
    <property type="term" value="F:zinc ion binding"/>
    <property type="evidence" value="ECO:0007669"/>
    <property type="project" value="UniProtKB-KW"/>
</dbReference>
<evidence type="ECO:0000256" key="1">
    <source>
        <dbReference type="PROSITE-ProRule" id="PRU00042"/>
    </source>
</evidence>
<feature type="compositionally biased region" description="Polar residues" evidence="2">
    <location>
        <begin position="1"/>
        <end position="16"/>
    </location>
</feature>
<feature type="compositionally biased region" description="Pro residues" evidence="2">
    <location>
        <begin position="83"/>
        <end position="102"/>
    </location>
</feature>
<feature type="region of interest" description="Disordered" evidence="2">
    <location>
        <begin position="1"/>
        <end position="216"/>
    </location>
</feature>
<name>A0A0F7SF08_PHARH</name>
<dbReference type="PROSITE" id="PS50157">
    <property type="entry name" value="ZINC_FINGER_C2H2_2"/>
    <property type="match status" value="1"/>
</dbReference>
<dbReference type="Pfam" id="PF00096">
    <property type="entry name" value="zf-C2H2"/>
    <property type="match status" value="1"/>
</dbReference>
<feature type="compositionally biased region" description="Low complexity" evidence="2">
    <location>
        <begin position="36"/>
        <end position="51"/>
    </location>
</feature>
<feature type="compositionally biased region" description="Basic and acidic residues" evidence="2">
    <location>
        <begin position="298"/>
        <end position="307"/>
    </location>
</feature>
<feature type="compositionally biased region" description="Polar residues" evidence="2">
    <location>
        <begin position="196"/>
        <end position="210"/>
    </location>
</feature>
<evidence type="ECO:0000256" key="2">
    <source>
        <dbReference type="SAM" id="MobiDB-lite"/>
    </source>
</evidence>
<dbReference type="EMBL" id="LN483167">
    <property type="protein sequence ID" value="CDZ97231.1"/>
    <property type="molecule type" value="Genomic_DNA"/>
</dbReference>
<feature type="compositionally biased region" description="Acidic residues" evidence="2">
    <location>
        <begin position="383"/>
        <end position="398"/>
    </location>
</feature>
<dbReference type="AlphaFoldDB" id="A0A0F7SF08"/>
<feature type="compositionally biased region" description="Low complexity" evidence="2">
    <location>
        <begin position="401"/>
        <end position="412"/>
    </location>
</feature>
<dbReference type="Gene3D" id="3.30.160.60">
    <property type="entry name" value="Classic Zinc Finger"/>
    <property type="match status" value="1"/>
</dbReference>